<sequence length="111" mass="12399">MEEGSSGGLVKHVLIAKFKQDLQPHEIEELIKGYANLVSLIPPMKAFHWGTDVGVCNMDEGFTHIFESEFESSEGVAEYMAHPAHAEFADLFLPQLDKVVVIDYKPALVRL</sequence>
<dbReference type="FunFam" id="3.30.70.100:FF:000040">
    <property type="entry name" value="Stress-response A/B barrel domain-containing protein HS1"/>
    <property type="match status" value="1"/>
</dbReference>
<dbReference type="PANTHER" id="PTHR33178">
    <property type="match status" value="1"/>
</dbReference>
<dbReference type="SMART" id="SM00886">
    <property type="entry name" value="Dabb"/>
    <property type="match status" value="1"/>
</dbReference>
<feature type="domain" description="Stress-response A/B barrel" evidence="2">
    <location>
        <begin position="10"/>
        <end position="104"/>
    </location>
</feature>
<dbReference type="SUPFAM" id="SSF54909">
    <property type="entry name" value="Dimeric alpha+beta barrel"/>
    <property type="match status" value="1"/>
</dbReference>
<dbReference type="Pfam" id="PF07876">
    <property type="entry name" value="Dabb"/>
    <property type="match status" value="1"/>
</dbReference>
<keyword evidence="4" id="KW-1185">Reference proteome</keyword>
<dbReference type="Gene3D" id="3.30.70.100">
    <property type="match status" value="1"/>
</dbReference>
<protein>
    <recommendedName>
        <fullName evidence="2">Stress-response A/B barrel domain-containing protein</fullName>
    </recommendedName>
</protein>
<dbReference type="EMBL" id="OZ034817">
    <property type="protein sequence ID" value="CAL1379819.1"/>
    <property type="molecule type" value="Genomic_DNA"/>
</dbReference>
<proteinExistence type="predicted"/>
<dbReference type="PANTHER" id="PTHR33178:SF10">
    <property type="entry name" value="STRESS-RESPONSE A_B BARREL DOMAIN-CONTAINING PROTEIN"/>
    <property type="match status" value="1"/>
</dbReference>
<comment type="subunit">
    <text evidence="1">Homodimer.</text>
</comment>
<evidence type="ECO:0000256" key="1">
    <source>
        <dbReference type="ARBA" id="ARBA00011738"/>
    </source>
</evidence>
<dbReference type="GO" id="GO:0009865">
    <property type="term" value="P:pollen tube adhesion"/>
    <property type="evidence" value="ECO:0007669"/>
    <property type="project" value="TreeGrafter"/>
</dbReference>
<dbReference type="Proteomes" id="UP001497516">
    <property type="component" value="Chromosome 4"/>
</dbReference>
<evidence type="ECO:0000313" key="4">
    <source>
        <dbReference type="Proteomes" id="UP001497516"/>
    </source>
</evidence>
<reference evidence="3 4" key="1">
    <citation type="submission" date="2024-04" db="EMBL/GenBank/DDBJ databases">
        <authorList>
            <person name="Fracassetti M."/>
        </authorList>
    </citation>
    <scope>NUCLEOTIDE SEQUENCE [LARGE SCALE GENOMIC DNA]</scope>
</reference>
<gene>
    <name evidence="3" type="ORF">LTRI10_LOCUS21312</name>
</gene>
<evidence type="ECO:0000313" key="3">
    <source>
        <dbReference type="EMBL" id="CAL1379819.1"/>
    </source>
</evidence>
<dbReference type="PROSITE" id="PS51502">
    <property type="entry name" value="S_R_A_B_BARREL"/>
    <property type="match status" value="1"/>
</dbReference>
<evidence type="ECO:0000259" key="2">
    <source>
        <dbReference type="PROSITE" id="PS51502"/>
    </source>
</evidence>
<name>A0AAV2E1R6_9ROSI</name>
<dbReference type="InterPro" id="IPR044662">
    <property type="entry name" value="HS1/DABB1-like"/>
</dbReference>
<organism evidence="3 4">
    <name type="scientific">Linum trigynum</name>
    <dbReference type="NCBI Taxonomy" id="586398"/>
    <lineage>
        <taxon>Eukaryota</taxon>
        <taxon>Viridiplantae</taxon>
        <taxon>Streptophyta</taxon>
        <taxon>Embryophyta</taxon>
        <taxon>Tracheophyta</taxon>
        <taxon>Spermatophyta</taxon>
        <taxon>Magnoliopsida</taxon>
        <taxon>eudicotyledons</taxon>
        <taxon>Gunneridae</taxon>
        <taxon>Pentapetalae</taxon>
        <taxon>rosids</taxon>
        <taxon>fabids</taxon>
        <taxon>Malpighiales</taxon>
        <taxon>Linaceae</taxon>
        <taxon>Linum</taxon>
    </lineage>
</organism>
<dbReference type="InterPro" id="IPR011008">
    <property type="entry name" value="Dimeric_a/b-barrel"/>
</dbReference>
<accession>A0AAV2E1R6</accession>
<dbReference type="InterPro" id="IPR013097">
    <property type="entry name" value="Dabb"/>
</dbReference>
<dbReference type="AlphaFoldDB" id="A0AAV2E1R6"/>